<keyword evidence="2" id="KW-1185">Reference proteome</keyword>
<evidence type="ECO:0000313" key="1">
    <source>
        <dbReference type="EMBL" id="CAI8617152.1"/>
    </source>
</evidence>
<gene>
    <name evidence="1" type="ORF">VFH_VI062080</name>
</gene>
<dbReference type="AlphaFoldDB" id="A0AAV1B4H8"/>
<organism evidence="1 2">
    <name type="scientific">Vicia faba</name>
    <name type="common">Broad bean</name>
    <name type="synonym">Faba vulgaris</name>
    <dbReference type="NCBI Taxonomy" id="3906"/>
    <lineage>
        <taxon>Eukaryota</taxon>
        <taxon>Viridiplantae</taxon>
        <taxon>Streptophyta</taxon>
        <taxon>Embryophyta</taxon>
        <taxon>Tracheophyta</taxon>
        <taxon>Spermatophyta</taxon>
        <taxon>Magnoliopsida</taxon>
        <taxon>eudicotyledons</taxon>
        <taxon>Gunneridae</taxon>
        <taxon>Pentapetalae</taxon>
        <taxon>rosids</taxon>
        <taxon>fabids</taxon>
        <taxon>Fabales</taxon>
        <taxon>Fabaceae</taxon>
        <taxon>Papilionoideae</taxon>
        <taxon>50 kb inversion clade</taxon>
        <taxon>NPAAA clade</taxon>
        <taxon>Hologalegina</taxon>
        <taxon>IRL clade</taxon>
        <taxon>Fabeae</taxon>
        <taxon>Vicia</taxon>
    </lineage>
</organism>
<accession>A0AAV1B4H8</accession>
<protein>
    <submittedName>
        <fullName evidence="1">Uncharacterized protein</fullName>
    </submittedName>
</protein>
<dbReference type="Proteomes" id="UP001157006">
    <property type="component" value="Chromosome 6"/>
</dbReference>
<dbReference type="EMBL" id="OX451741">
    <property type="protein sequence ID" value="CAI8617152.1"/>
    <property type="molecule type" value="Genomic_DNA"/>
</dbReference>
<proteinExistence type="predicted"/>
<sequence>MMEAEFRNKKGCFGGEEENEICLGTLKYLIHDGNWNIPKTFKLLALEVTADMQQIIIPGFPHATYSQNWCGSNDGDLSFRSDYDSFTSKHNEPALPKLIWQGFTPPAKSYIFTS</sequence>
<evidence type="ECO:0000313" key="2">
    <source>
        <dbReference type="Proteomes" id="UP001157006"/>
    </source>
</evidence>
<name>A0AAV1B4H8_VICFA</name>
<reference evidence="1 2" key="1">
    <citation type="submission" date="2023-01" db="EMBL/GenBank/DDBJ databases">
        <authorList>
            <person name="Kreplak J."/>
        </authorList>
    </citation>
    <scope>NUCLEOTIDE SEQUENCE [LARGE SCALE GENOMIC DNA]</scope>
</reference>